<dbReference type="PROSITE" id="PS51257">
    <property type="entry name" value="PROKAR_LIPOPROTEIN"/>
    <property type="match status" value="1"/>
</dbReference>
<comment type="caution">
    <text evidence="2">The sequence shown here is derived from an EMBL/GenBank/DDBJ whole genome shotgun (WGS) entry which is preliminary data.</text>
</comment>
<name>A0A2A8D0F6_9BACT</name>
<keyword evidence="3" id="KW-1185">Reference proteome</keyword>
<proteinExistence type="predicted"/>
<dbReference type="AlphaFoldDB" id="A0A2A8D0F6"/>
<dbReference type="EMBL" id="PDEQ01000002">
    <property type="protein sequence ID" value="PEN14303.1"/>
    <property type="molecule type" value="Genomic_DNA"/>
</dbReference>
<dbReference type="RefSeq" id="WP_098074481.1">
    <property type="nucleotide sequence ID" value="NZ_PDEQ01000002.1"/>
</dbReference>
<evidence type="ECO:0000256" key="1">
    <source>
        <dbReference type="SAM" id="SignalP"/>
    </source>
</evidence>
<feature type="signal peptide" evidence="1">
    <location>
        <begin position="1"/>
        <end position="24"/>
    </location>
</feature>
<organism evidence="2 3">
    <name type="scientific">Longibacter salinarum</name>
    <dbReference type="NCBI Taxonomy" id="1850348"/>
    <lineage>
        <taxon>Bacteria</taxon>
        <taxon>Pseudomonadati</taxon>
        <taxon>Rhodothermota</taxon>
        <taxon>Rhodothermia</taxon>
        <taxon>Rhodothermales</taxon>
        <taxon>Salisaetaceae</taxon>
        <taxon>Longibacter</taxon>
    </lineage>
</organism>
<accession>A0A2A8D0F6</accession>
<keyword evidence="1" id="KW-0732">Signal</keyword>
<sequence>MATRATSFLFTLFLAVTLTMGLTACDSSDSDDGMSFGGSADVTVSGASGGGGDFSGNSLFATSNDLDQTEPAFSIVMFNVTSSDTTIVAIGRDGDALPRTGSFDIGDGSESTEKFTGVYIYSDGGDMPNLGISKSGTLNLSTATESKMTGDFNFSAVHPFGTSDMSVSGSFDADRATPEQIDELESVLNEY</sequence>
<protein>
    <submittedName>
        <fullName evidence="2">Uncharacterized protein</fullName>
    </submittedName>
</protein>
<reference evidence="2 3" key="1">
    <citation type="submission" date="2017-10" db="EMBL/GenBank/DDBJ databases">
        <title>Draft genome of Longibacter Salinarum.</title>
        <authorList>
            <person name="Goh K.M."/>
            <person name="Shamsir M.S."/>
            <person name="Lim S.W."/>
        </authorList>
    </citation>
    <scope>NUCLEOTIDE SEQUENCE [LARGE SCALE GENOMIC DNA]</scope>
    <source>
        <strain evidence="2 3">KCTC 52045</strain>
    </source>
</reference>
<feature type="chain" id="PRO_5011998469" evidence="1">
    <location>
        <begin position="25"/>
        <end position="191"/>
    </location>
</feature>
<gene>
    <name evidence="2" type="ORF">CRI94_04500</name>
</gene>
<dbReference type="Proteomes" id="UP000220102">
    <property type="component" value="Unassembled WGS sequence"/>
</dbReference>
<evidence type="ECO:0000313" key="2">
    <source>
        <dbReference type="EMBL" id="PEN14303.1"/>
    </source>
</evidence>
<evidence type="ECO:0000313" key="3">
    <source>
        <dbReference type="Proteomes" id="UP000220102"/>
    </source>
</evidence>